<evidence type="ECO:0000313" key="1">
    <source>
        <dbReference type="EMBL" id="CAB4136539.1"/>
    </source>
</evidence>
<reference evidence="1" key="1">
    <citation type="submission" date="2020-04" db="EMBL/GenBank/DDBJ databases">
        <authorList>
            <person name="Chiriac C."/>
            <person name="Salcher M."/>
            <person name="Ghai R."/>
            <person name="Kavagutti S V."/>
        </authorList>
    </citation>
    <scope>NUCLEOTIDE SEQUENCE</scope>
</reference>
<name>A0A6J5LXR9_9CAUD</name>
<protein>
    <submittedName>
        <fullName evidence="1">Uncharacterized protein</fullName>
    </submittedName>
</protein>
<dbReference type="EMBL" id="LR796317">
    <property type="protein sequence ID" value="CAB4136539.1"/>
    <property type="molecule type" value="Genomic_DNA"/>
</dbReference>
<sequence length="172" mass="19448">MAIATKLGKGYEDIRAQARFKTIAIQCNDVNFDLKVRIPVKREMEALIASITEPDEAKVETIYLQLSAPLRKTLEEADKDFLEALNKDQEKIKVTDNDLIVDGTSVRHVAKMTAISQLQVEKYFSLLQSATGEPITESYEEIAEEFPEAVIKEIISKIDEAIKPNYKESKKN</sequence>
<gene>
    <name evidence="1" type="ORF">UFOVP306_24</name>
</gene>
<accession>A0A6J5LXR9</accession>
<organism evidence="1">
    <name type="scientific">uncultured Caudovirales phage</name>
    <dbReference type="NCBI Taxonomy" id="2100421"/>
    <lineage>
        <taxon>Viruses</taxon>
        <taxon>Duplodnaviria</taxon>
        <taxon>Heunggongvirae</taxon>
        <taxon>Uroviricota</taxon>
        <taxon>Caudoviricetes</taxon>
        <taxon>Peduoviridae</taxon>
        <taxon>Maltschvirus</taxon>
        <taxon>Maltschvirus maltsch</taxon>
    </lineage>
</organism>
<proteinExistence type="predicted"/>